<organism evidence="2 3">
    <name type="scientific">Bordetella ansorpii</name>
    <dbReference type="NCBI Taxonomy" id="288768"/>
    <lineage>
        <taxon>Bacteria</taxon>
        <taxon>Pseudomonadati</taxon>
        <taxon>Pseudomonadota</taxon>
        <taxon>Betaproteobacteria</taxon>
        <taxon>Burkholderiales</taxon>
        <taxon>Alcaligenaceae</taxon>
        <taxon>Bordetella</taxon>
    </lineage>
</organism>
<accession>A0A146AZK1</accession>
<evidence type="ECO:0000256" key="1">
    <source>
        <dbReference type="SAM" id="SignalP"/>
    </source>
</evidence>
<protein>
    <submittedName>
        <fullName evidence="2">Lipoprotein</fullName>
    </submittedName>
</protein>
<feature type="chain" id="PRO_5007523353" evidence="1">
    <location>
        <begin position="22"/>
        <end position="112"/>
    </location>
</feature>
<dbReference type="RefSeq" id="WP_066406571.1">
    <property type="nucleotide sequence ID" value="NZ_FKBS01000002.1"/>
</dbReference>
<feature type="signal peptide" evidence="1">
    <location>
        <begin position="1"/>
        <end position="21"/>
    </location>
</feature>
<sequence>MKIRIAAMLALGLAVAGCASVDSVSSLDPTFFGSTARTAKDYSVCVAEAWKGQGFEVETTPIQDGFRVAGSSSISVEGVLSVISYRGKTDIKLSTRLPARGQSMIESANLCM</sequence>
<dbReference type="PROSITE" id="PS51257">
    <property type="entry name" value="PROKAR_LIPOPROTEIN"/>
    <property type="match status" value="1"/>
</dbReference>
<proteinExistence type="predicted"/>
<evidence type="ECO:0000313" key="3">
    <source>
        <dbReference type="Proteomes" id="UP000077037"/>
    </source>
</evidence>
<dbReference type="AlphaFoldDB" id="A0A146AZK1"/>
<gene>
    <name evidence="2" type="ORF">SAMEA1982600_00206</name>
</gene>
<keyword evidence="1" id="KW-0732">Signal</keyword>
<dbReference type="OrthoDB" id="8636595at2"/>
<reference evidence="2 3" key="1">
    <citation type="submission" date="2016-03" db="EMBL/GenBank/DDBJ databases">
        <authorList>
            <consortium name="Pathogen Informatics"/>
        </authorList>
    </citation>
    <scope>NUCLEOTIDE SEQUENCE [LARGE SCALE GENOMIC DNA]</scope>
    <source>
        <strain evidence="2 3">NCTC13364</strain>
    </source>
</reference>
<dbReference type="EMBL" id="FKBS01000002">
    <property type="protein sequence ID" value="CZZ95109.1"/>
    <property type="molecule type" value="Genomic_DNA"/>
</dbReference>
<evidence type="ECO:0000313" key="2">
    <source>
        <dbReference type="EMBL" id="CZZ95109.1"/>
    </source>
</evidence>
<dbReference type="Proteomes" id="UP000077037">
    <property type="component" value="Unassembled WGS sequence"/>
</dbReference>
<name>A0A146AZK1_9BORD</name>
<keyword evidence="2" id="KW-0449">Lipoprotein</keyword>